<dbReference type="PROSITE" id="PS50110">
    <property type="entry name" value="RESPONSE_REGULATORY"/>
    <property type="match status" value="1"/>
</dbReference>
<feature type="domain" description="HTH luxR-type" evidence="4">
    <location>
        <begin position="157"/>
        <end position="222"/>
    </location>
</feature>
<dbReference type="SMART" id="SM00421">
    <property type="entry name" value="HTH_LUXR"/>
    <property type="match status" value="1"/>
</dbReference>
<protein>
    <submittedName>
        <fullName evidence="6">Response regulator transcription factor</fullName>
    </submittedName>
</protein>
<organism evidence="6 7">
    <name type="scientific">Fibrella forsythiae</name>
    <dbReference type="NCBI Taxonomy" id="2817061"/>
    <lineage>
        <taxon>Bacteria</taxon>
        <taxon>Pseudomonadati</taxon>
        <taxon>Bacteroidota</taxon>
        <taxon>Cytophagia</taxon>
        <taxon>Cytophagales</taxon>
        <taxon>Spirosomataceae</taxon>
        <taxon>Fibrella</taxon>
    </lineage>
</organism>
<dbReference type="PROSITE" id="PS00622">
    <property type="entry name" value="HTH_LUXR_1"/>
    <property type="match status" value="1"/>
</dbReference>
<dbReference type="PANTHER" id="PTHR43214:SF43">
    <property type="entry name" value="TWO-COMPONENT RESPONSE REGULATOR"/>
    <property type="match status" value="1"/>
</dbReference>
<dbReference type="Pfam" id="PF00196">
    <property type="entry name" value="GerE"/>
    <property type="match status" value="1"/>
</dbReference>
<evidence type="ECO:0000313" key="6">
    <source>
        <dbReference type="EMBL" id="MBO0947685.1"/>
    </source>
</evidence>
<dbReference type="InterPro" id="IPR001789">
    <property type="entry name" value="Sig_transdc_resp-reg_receiver"/>
</dbReference>
<dbReference type="Proteomes" id="UP000664628">
    <property type="component" value="Unassembled WGS sequence"/>
</dbReference>
<proteinExistence type="predicted"/>
<dbReference type="PROSITE" id="PS50043">
    <property type="entry name" value="HTH_LUXR_2"/>
    <property type="match status" value="1"/>
</dbReference>
<dbReference type="PRINTS" id="PR00038">
    <property type="entry name" value="HTHLUXR"/>
</dbReference>
<dbReference type="InterPro" id="IPR058245">
    <property type="entry name" value="NreC/VraR/RcsB-like_REC"/>
</dbReference>
<gene>
    <name evidence="6" type="ORF">J2I46_03775</name>
</gene>
<dbReference type="EMBL" id="JAFMYW010000001">
    <property type="protein sequence ID" value="MBO0947685.1"/>
    <property type="molecule type" value="Genomic_DNA"/>
</dbReference>
<dbReference type="InterPro" id="IPR039420">
    <property type="entry name" value="WalR-like"/>
</dbReference>
<dbReference type="SMART" id="SM00448">
    <property type="entry name" value="REC"/>
    <property type="match status" value="1"/>
</dbReference>
<keyword evidence="1 3" id="KW-0597">Phosphoprotein</keyword>
<dbReference type="CDD" id="cd06170">
    <property type="entry name" value="LuxR_C_like"/>
    <property type="match status" value="1"/>
</dbReference>
<reference evidence="6 7" key="1">
    <citation type="submission" date="2021-03" db="EMBL/GenBank/DDBJ databases">
        <title>Fibrella sp. HMF5405 genome sequencing and assembly.</title>
        <authorList>
            <person name="Kang H."/>
            <person name="Kim H."/>
            <person name="Bae S."/>
            <person name="Joh K."/>
        </authorList>
    </citation>
    <scope>NUCLEOTIDE SEQUENCE [LARGE SCALE GENOMIC DNA]</scope>
    <source>
        <strain evidence="6 7">HMF5405</strain>
    </source>
</reference>
<dbReference type="InterPro" id="IPR000792">
    <property type="entry name" value="Tscrpt_reg_LuxR_C"/>
</dbReference>
<evidence type="ECO:0000259" key="4">
    <source>
        <dbReference type="PROSITE" id="PS50043"/>
    </source>
</evidence>
<comment type="caution">
    <text evidence="6">The sequence shown here is derived from an EMBL/GenBank/DDBJ whole genome shotgun (WGS) entry which is preliminary data.</text>
</comment>
<keyword evidence="2" id="KW-0238">DNA-binding</keyword>
<sequence>MAIRILIADDHAVVRRGMLTLLEDADDMEVIGEAADGELALALIPDLLPDVLLLDITMPKLSGLEVAREVAASYPSVRVLMFSMHNNPDYILTSVQNGAAGYLPKDSDHDEILKALRTVAAGELYYPPSASAVIIRHYVVPKAAQQRETPALTKESNATIWKKLTPRETQILQCLTQGMSSRDIAHRFDVSPNTIANQRASIIRKAGVKNMVELISVALGSRAT</sequence>
<feature type="domain" description="Response regulatory" evidence="5">
    <location>
        <begin position="4"/>
        <end position="120"/>
    </location>
</feature>
<feature type="modified residue" description="4-aspartylphosphate" evidence="3">
    <location>
        <position position="55"/>
    </location>
</feature>
<evidence type="ECO:0000313" key="7">
    <source>
        <dbReference type="Proteomes" id="UP000664628"/>
    </source>
</evidence>
<evidence type="ECO:0000259" key="5">
    <source>
        <dbReference type="PROSITE" id="PS50110"/>
    </source>
</evidence>
<evidence type="ECO:0000256" key="1">
    <source>
        <dbReference type="ARBA" id="ARBA00022553"/>
    </source>
</evidence>
<dbReference type="Gene3D" id="3.40.50.2300">
    <property type="match status" value="1"/>
</dbReference>
<name>A0ABS3JCH3_9BACT</name>
<evidence type="ECO:0000256" key="3">
    <source>
        <dbReference type="PROSITE-ProRule" id="PRU00169"/>
    </source>
</evidence>
<dbReference type="InterPro" id="IPR011006">
    <property type="entry name" value="CheY-like_superfamily"/>
</dbReference>
<dbReference type="InterPro" id="IPR016032">
    <property type="entry name" value="Sig_transdc_resp-reg_C-effctor"/>
</dbReference>
<keyword evidence="7" id="KW-1185">Reference proteome</keyword>
<dbReference type="SUPFAM" id="SSF46894">
    <property type="entry name" value="C-terminal effector domain of the bipartite response regulators"/>
    <property type="match status" value="1"/>
</dbReference>
<dbReference type="RefSeq" id="WP_207327592.1">
    <property type="nucleotide sequence ID" value="NZ_JAFMYW010000001.1"/>
</dbReference>
<dbReference type="SUPFAM" id="SSF52172">
    <property type="entry name" value="CheY-like"/>
    <property type="match status" value="1"/>
</dbReference>
<accession>A0ABS3JCH3</accession>
<dbReference type="PANTHER" id="PTHR43214">
    <property type="entry name" value="TWO-COMPONENT RESPONSE REGULATOR"/>
    <property type="match status" value="1"/>
</dbReference>
<dbReference type="CDD" id="cd17535">
    <property type="entry name" value="REC_NarL-like"/>
    <property type="match status" value="1"/>
</dbReference>
<dbReference type="Pfam" id="PF00072">
    <property type="entry name" value="Response_reg"/>
    <property type="match status" value="1"/>
</dbReference>
<evidence type="ECO:0000256" key="2">
    <source>
        <dbReference type="ARBA" id="ARBA00023125"/>
    </source>
</evidence>